<feature type="domain" description="FAD/NAD(P)-binding" evidence="1">
    <location>
        <begin position="12"/>
        <end position="298"/>
    </location>
</feature>
<gene>
    <name evidence="2" type="ORF">IF1G_10232</name>
</gene>
<protein>
    <submittedName>
        <fullName evidence="2">Pyridine nucleotide-disulfide oxidoreductase AMID-like</fullName>
    </submittedName>
</protein>
<proteinExistence type="predicted"/>
<dbReference type="OrthoDB" id="202203at2759"/>
<dbReference type="InterPro" id="IPR036188">
    <property type="entry name" value="FAD/NAD-bd_sf"/>
</dbReference>
<dbReference type="STRING" id="43265.A0A545VLZ4"/>
<dbReference type="GO" id="GO:0005737">
    <property type="term" value="C:cytoplasm"/>
    <property type="evidence" value="ECO:0007669"/>
    <property type="project" value="TreeGrafter"/>
</dbReference>
<keyword evidence="3" id="KW-1185">Reference proteome</keyword>
<dbReference type="GO" id="GO:0004174">
    <property type="term" value="F:electron-transferring-flavoprotein dehydrogenase activity"/>
    <property type="evidence" value="ECO:0007669"/>
    <property type="project" value="TreeGrafter"/>
</dbReference>
<dbReference type="PANTHER" id="PTHR43735">
    <property type="entry name" value="APOPTOSIS-INDUCING FACTOR 1"/>
    <property type="match status" value="1"/>
</dbReference>
<dbReference type="AlphaFoldDB" id="A0A545VLZ4"/>
<dbReference type="PRINTS" id="PR00368">
    <property type="entry name" value="FADPNR"/>
</dbReference>
<dbReference type="Pfam" id="PF07992">
    <property type="entry name" value="Pyr_redox_2"/>
    <property type="match status" value="1"/>
</dbReference>
<dbReference type="Proteomes" id="UP000315783">
    <property type="component" value="Unassembled WGS sequence"/>
</dbReference>
<organism evidence="2 3">
    <name type="scientific">Cordyceps javanica</name>
    <dbReference type="NCBI Taxonomy" id="43265"/>
    <lineage>
        <taxon>Eukaryota</taxon>
        <taxon>Fungi</taxon>
        <taxon>Dikarya</taxon>
        <taxon>Ascomycota</taxon>
        <taxon>Pezizomycotina</taxon>
        <taxon>Sordariomycetes</taxon>
        <taxon>Hypocreomycetidae</taxon>
        <taxon>Hypocreales</taxon>
        <taxon>Cordycipitaceae</taxon>
        <taxon>Cordyceps</taxon>
    </lineage>
</organism>
<dbReference type="EMBL" id="SPUK01000021">
    <property type="protein sequence ID" value="TQV90997.1"/>
    <property type="molecule type" value="Genomic_DNA"/>
</dbReference>
<name>A0A545VLZ4_9HYPO</name>
<accession>A0A545VLZ4</accession>
<dbReference type="Gene3D" id="3.50.50.100">
    <property type="match status" value="1"/>
</dbReference>
<evidence type="ECO:0000313" key="2">
    <source>
        <dbReference type="EMBL" id="TQV90997.1"/>
    </source>
</evidence>
<dbReference type="PRINTS" id="PR00411">
    <property type="entry name" value="PNDRDTASEI"/>
</dbReference>
<dbReference type="GO" id="GO:0050660">
    <property type="term" value="F:flavin adenine dinucleotide binding"/>
    <property type="evidence" value="ECO:0007669"/>
    <property type="project" value="TreeGrafter"/>
</dbReference>
<sequence>MPSASGSVTTIRVLIAGGSYAGLAVAVNLLDLHRGVSPRMHPEPFVPEQDWPHINFQITVVDERDGFSAPLAMADSAYRNRAWARFRDMTDLQEENVTFVHGSLSRVDCAAKTATILRHGSNEPATIEYDYFCAATGCRRVWPVVPQSLTFEDYLVETQKHIDEAGNAEHGVLVVGGGAVGIEMAAELKLLMPHVRVVLAHSRDKLLSSEGLSDECKDVSLELLKEAGVAVLLNHRLESHNPIETADGSIKYQAKFTNGETLNVSLVIVGVSQSIPATDFLPAEARDTDGRVKIRSNLMLPADIANAEYHYCAGDATKWSGIKRCGGAMRAGHLVAMNIHEHALHDIIDHTPRYGELSEIPPMIVLAVAKKAVASGPDGTSAGEDVLQKFFSDDLYLSGLQK</sequence>
<dbReference type="InterPro" id="IPR023753">
    <property type="entry name" value="FAD/NAD-binding_dom"/>
</dbReference>
<dbReference type="PANTHER" id="PTHR43735:SF24">
    <property type="entry name" value="NUCLEOTIDE-DISULPHIDE OXIDOREDUCTASE AMID-LIKE, PUTATIVE (AFU_ORTHOLOGUE AFUA_1G17180)-RELATED"/>
    <property type="match status" value="1"/>
</dbReference>
<evidence type="ECO:0000313" key="3">
    <source>
        <dbReference type="Proteomes" id="UP000315783"/>
    </source>
</evidence>
<dbReference type="SUPFAM" id="SSF51905">
    <property type="entry name" value="FAD/NAD(P)-binding domain"/>
    <property type="match status" value="1"/>
</dbReference>
<reference evidence="2 3" key="1">
    <citation type="journal article" date="2019" name="Appl. Microbiol. Biotechnol.">
        <title>Genome sequence of Isaria javanica and comparative genome analysis insights into family S53 peptidase evolution in fungal entomopathogens.</title>
        <authorList>
            <person name="Lin R."/>
            <person name="Zhang X."/>
            <person name="Xin B."/>
            <person name="Zou M."/>
            <person name="Gao Y."/>
            <person name="Qin F."/>
            <person name="Hu Q."/>
            <person name="Xie B."/>
            <person name="Cheng X."/>
        </authorList>
    </citation>
    <scope>NUCLEOTIDE SEQUENCE [LARGE SCALE GENOMIC DNA]</scope>
    <source>
        <strain evidence="2 3">IJ1G</strain>
    </source>
</reference>
<evidence type="ECO:0000259" key="1">
    <source>
        <dbReference type="Pfam" id="PF07992"/>
    </source>
</evidence>
<comment type="caution">
    <text evidence="2">The sequence shown here is derived from an EMBL/GenBank/DDBJ whole genome shotgun (WGS) entry which is preliminary data.</text>
</comment>